<evidence type="ECO:0000256" key="3">
    <source>
        <dbReference type="ARBA" id="ARBA00011918"/>
    </source>
</evidence>
<dbReference type="InterPro" id="IPR036631">
    <property type="entry name" value="MGMT_N_sf"/>
</dbReference>
<keyword evidence="11" id="KW-1185">Reference proteome</keyword>
<dbReference type="PANTHER" id="PTHR10815:SF5">
    <property type="entry name" value="METHYLATED-DNA--PROTEIN-CYSTEINE METHYLTRANSFERASE"/>
    <property type="match status" value="1"/>
</dbReference>
<dbReference type="Pfam" id="PF01035">
    <property type="entry name" value="DNA_binding_1"/>
    <property type="match status" value="1"/>
</dbReference>
<dbReference type="RefSeq" id="WP_163764115.1">
    <property type="nucleotide sequence ID" value="NZ_JAAGYR010000005.1"/>
</dbReference>
<dbReference type="Proteomes" id="UP000477651">
    <property type="component" value="Unassembled WGS sequence"/>
</dbReference>
<dbReference type="SUPFAM" id="SSF53155">
    <property type="entry name" value="Methylated DNA-protein cysteine methyltransferase domain"/>
    <property type="match status" value="1"/>
</dbReference>
<feature type="domain" description="Methylated-DNA-[protein]-cysteine S-methyltransferase DNA binding" evidence="9">
    <location>
        <begin position="74"/>
        <end position="153"/>
    </location>
</feature>
<dbReference type="EC" id="2.1.1.63" evidence="3"/>
<dbReference type="Gene3D" id="1.10.10.10">
    <property type="entry name" value="Winged helix-like DNA-binding domain superfamily/Winged helix DNA-binding domain"/>
    <property type="match status" value="1"/>
</dbReference>
<dbReference type="FunFam" id="1.10.10.10:FF:000214">
    <property type="entry name" value="Methylated-DNA--protein-cysteine methyltransferase"/>
    <property type="match status" value="1"/>
</dbReference>
<dbReference type="PROSITE" id="PS00374">
    <property type="entry name" value="MGMT"/>
    <property type="match status" value="1"/>
</dbReference>
<dbReference type="GO" id="GO:0006281">
    <property type="term" value="P:DNA repair"/>
    <property type="evidence" value="ECO:0007669"/>
    <property type="project" value="UniProtKB-KW"/>
</dbReference>
<dbReference type="InterPro" id="IPR036217">
    <property type="entry name" value="MethylDNA_cys_MeTrfase_DNAb"/>
</dbReference>
<keyword evidence="5 10" id="KW-0808">Transferase</keyword>
<dbReference type="SUPFAM" id="SSF46767">
    <property type="entry name" value="Methylated DNA-protein cysteine methyltransferase, C-terminal domain"/>
    <property type="match status" value="1"/>
</dbReference>
<dbReference type="InterPro" id="IPR036388">
    <property type="entry name" value="WH-like_DNA-bd_sf"/>
</dbReference>
<accession>A0A6L9Y4Y7</accession>
<evidence type="ECO:0000256" key="4">
    <source>
        <dbReference type="ARBA" id="ARBA00022603"/>
    </source>
</evidence>
<dbReference type="NCBIfam" id="TIGR00589">
    <property type="entry name" value="ogt"/>
    <property type="match status" value="1"/>
</dbReference>
<comment type="similarity">
    <text evidence="2">Belongs to the MGMT family.</text>
</comment>
<evidence type="ECO:0000256" key="2">
    <source>
        <dbReference type="ARBA" id="ARBA00008711"/>
    </source>
</evidence>
<dbReference type="EMBL" id="JAAGYR010000005">
    <property type="protein sequence ID" value="NEN75449.1"/>
    <property type="molecule type" value="Genomic_DNA"/>
</dbReference>
<dbReference type="InterPro" id="IPR001497">
    <property type="entry name" value="MethylDNA_cys_MeTrfase_AS"/>
</dbReference>
<evidence type="ECO:0000256" key="8">
    <source>
        <dbReference type="ARBA" id="ARBA00049348"/>
    </source>
</evidence>
<protein>
    <recommendedName>
        <fullName evidence="3">methylated-DNA--[protein]-cysteine S-methyltransferase</fullName>
        <ecNumber evidence="3">2.1.1.63</ecNumber>
    </recommendedName>
</protein>
<keyword evidence="7" id="KW-0234">DNA repair</keyword>
<evidence type="ECO:0000259" key="9">
    <source>
        <dbReference type="Pfam" id="PF01035"/>
    </source>
</evidence>
<dbReference type="CDD" id="cd06445">
    <property type="entry name" value="ATase"/>
    <property type="match status" value="1"/>
</dbReference>
<dbReference type="PANTHER" id="PTHR10815">
    <property type="entry name" value="METHYLATED-DNA--PROTEIN-CYSTEINE METHYLTRANSFERASE"/>
    <property type="match status" value="1"/>
</dbReference>
<evidence type="ECO:0000313" key="10">
    <source>
        <dbReference type="EMBL" id="NEN75449.1"/>
    </source>
</evidence>
<comment type="caution">
    <text evidence="10">The sequence shown here is derived from an EMBL/GenBank/DDBJ whole genome shotgun (WGS) entry which is preliminary data.</text>
</comment>
<dbReference type="InterPro" id="IPR014048">
    <property type="entry name" value="MethylDNA_cys_MeTrfase_DNA-bd"/>
</dbReference>
<comment type="catalytic activity">
    <reaction evidence="1">
        <text>a 4-O-methyl-thymidine in DNA + L-cysteinyl-[protein] = a thymidine in DNA + S-methyl-L-cysteinyl-[protein]</text>
        <dbReference type="Rhea" id="RHEA:53428"/>
        <dbReference type="Rhea" id="RHEA-COMP:10131"/>
        <dbReference type="Rhea" id="RHEA-COMP:10132"/>
        <dbReference type="Rhea" id="RHEA-COMP:13555"/>
        <dbReference type="Rhea" id="RHEA-COMP:13556"/>
        <dbReference type="ChEBI" id="CHEBI:29950"/>
        <dbReference type="ChEBI" id="CHEBI:82612"/>
        <dbReference type="ChEBI" id="CHEBI:137386"/>
        <dbReference type="ChEBI" id="CHEBI:137387"/>
        <dbReference type="EC" id="2.1.1.63"/>
    </reaction>
</comment>
<evidence type="ECO:0000256" key="6">
    <source>
        <dbReference type="ARBA" id="ARBA00022763"/>
    </source>
</evidence>
<evidence type="ECO:0000313" key="11">
    <source>
        <dbReference type="Proteomes" id="UP000477651"/>
    </source>
</evidence>
<sequence length="155" mass="17315">MMLFTDQLQCPSSFPWRFANIVSSQDVVISILFSNEVLESHPNDITQECKIQLSQYFKKTLIDFQLPLAEANSPFFKTVHAELIKIPLGATTTYKEIAEKISSAKKARAVGLACASNKISIVVPCHRVLNATHQLNGYAGGLPTKAWLLEHEKHF</sequence>
<keyword evidence="4 10" id="KW-0489">Methyltransferase</keyword>
<organism evidence="10 11">
    <name type="scientific">Pelistega ratti</name>
    <dbReference type="NCBI Taxonomy" id="2652177"/>
    <lineage>
        <taxon>Bacteria</taxon>
        <taxon>Pseudomonadati</taxon>
        <taxon>Pseudomonadota</taxon>
        <taxon>Betaproteobacteria</taxon>
        <taxon>Burkholderiales</taxon>
        <taxon>Alcaligenaceae</taxon>
        <taxon>Pelistega</taxon>
    </lineage>
</organism>
<dbReference type="GO" id="GO:0032259">
    <property type="term" value="P:methylation"/>
    <property type="evidence" value="ECO:0007669"/>
    <property type="project" value="UniProtKB-KW"/>
</dbReference>
<dbReference type="GO" id="GO:0003908">
    <property type="term" value="F:methylated-DNA-[protein]-cysteine S-methyltransferase activity"/>
    <property type="evidence" value="ECO:0007669"/>
    <property type="project" value="UniProtKB-EC"/>
</dbReference>
<dbReference type="AlphaFoldDB" id="A0A6L9Y4Y7"/>
<name>A0A6L9Y4Y7_9BURK</name>
<comment type="catalytic activity">
    <reaction evidence="8">
        <text>a 6-O-methyl-2'-deoxyguanosine in DNA + L-cysteinyl-[protein] = S-methyl-L-cysteinyl-[protein] + a 2'-deoxyguanosine in DNA</text>
        <dbReference type="Rhea" id="RHEA:24000"/>
        <dbReference type="Rhea" id="RHEA-COMP:10131"/>
        <dbReference type="Rhea" id="RHEA-COMP:10132"/>
        <dbReference type="Rhea" id="RHEA-COMP:11367"/>
        <dbReference type="Rhea" id="RHEA-COMP:11368"/>
        <dbReference type="ChEBI" id="CHEBI:29950"/>
        <dbReference type="ChEBI" id="CHEBI:82612"/>
        <dbReference type="ChEBI" id="CHEBI:85445"/>
        <dbReference type="ChEBI" id="CHEBI:85448"/>
        <dbReference type="EC" id="2.1.1.63"/>
    </reaction>
</comment>
<evidence type="ECO:0000256" key="5">
    <source>
        <dbReference type="ARBA" id="ARBA00022679"/>
    </source>
</evidence>
<gene>
    <name evidence="10" type="ORF">F9B74_03790</name>
</gene>
<evidence type="ECO:0000256" key="1">
    <source>
        <dbReference type="ARBA" id="ARBA00001286"/>
    </source>
</evidence>
<proteinExistence type="inferred from homology"/>
<keyword evidence="6" id="KW-0227">DNA damage</keyword>
<evidence type="ECO:0000256" key="7">
    <source>
        <dbReference type="ARBA" id="ARBA00023204"/>
    </source>
</evidence>
<reference evidence="10 11" key="1">
    <citation type="submission" date="2020-02" db="EMBL/GenBank/DDBJ databases">
        <title>Pelistega sp. NLN82 were isolated from wild rodents of the Hainan Island.</title>
        <authorList>
            <person name="Niu N."/>
            <person name="Zhou J."/>
        </authorList>
    </citation>
    <scope>NUCLEOTIDE SEQUENCE [LARGE SCALE GENOMIC DNA]</scope>
    <source>
        <strain evidence="10 11">NLN82</strain>
    </source>
</reference>